<dbReference type="Pfam" id="PF03547">
    <property type="entry name" value="Mem_trans"/>
    <property type="match status" value="2"/>
</dbReference>
<evidence type="ECO:0000256" key="2">
    <source>
        <dbReference type="ARBA" id="ARBA00022448"/>
    </source>
</evidence>
<sequence length="303" mass="33073">MIDILIHTSQFVVTLFMGYFCKQIGLLTQDDGKVLSTIILNLTLPAVLIAGLNGASLTQTIFHMILFGLGANLLSVLIGQWIYRKENATNQAFMMLAQGGYNIGNFVIPFIQSFLPPAVPLLVGFDIGNALMMFGGRPLMVDYAIQHDDHQFSIKAVARKLLTSPAFVVYLFMLPLMGLGWQLPEGIMKSVNMFASANSFLAMFMLGLFLNFDFPKASLANIQHILSVKYLTGFIFAGIAYFLLPLNETVKLTLVILAISPVATASTIQMLDYEVSPAAASFLSSVSILISLVLITLTLMVLG</sequence>
<keyword evidence="4 7" id="KW-0812">Transmembrane</keyword>
<comment type="caution">
    <text evidence="8">The sequence shown here is derived from an EMBL/GenBank/DDBJ whole genome shotgun (WGS) entry which is preliminary data.</text>
</comment>
<dbReference type="GO" id="GO:0055085">
    <property type="term" value="P:transmembrane transport"/>
    <property type="evidence" value="ECO:0007669"/>
    <property type="project" value="InterPro"/>
</dbReference>
<gene>
    <name evidence="8" type="ORF">CJ205_05390</name>
</gene>
<feature type="transmembrane region" description="Helical" evidence="7">
    <location>
        <begin position="61"/>
        <end position="83"/>
    </location>
</feature>
<feature type="transmembrane region" description="Helical" evidence="7">
    <location>
        <begin position="6"/>
        <end position="22"/>
    </location>
</feature>
<dbReference type="InterPro" id="IPR004776">
    <property type="entry name" value="Mem_transp_PIN-like"/>
</dbReference>
<evidence type="ECO:0000256" key="7">
    <source>
        <dbReference type="SAM" id="Phobius"/>
    </source>
</evidence>
<dbReference type="GO" id="GO:0016020">
    <property type="term" value="C:membrane"/>
    <property type="evidence" value="ECO:0007669"/>
    <property type="project" value="UniProtKB-SubCell"/>
</dbReference>
<dbReference type="Proteomes" id="UP000235682">
    <property type="component" value="Unassembled WGS sequence"/>
</dbReference>
<evidence type="ECO:0000313" key="8">
    <source>
        <dbReference type="EMBL" id="PMC58226.1"/>
    </source>
</evidence>
<dbReference type="PANTHER" id="PTHR36838">
    <property type="entry name" value="AUXIN EFFLUX CARRIER FAMILY PROTEIN"/>
    <property type="match status" value="1"/>
</dbReference>
<evidence type="ECO:0000256" key="1">
    <source>
        <dbReference type="ARBA" id="ARBA00004141"/>
    </source>
</evidence>
<keyword evidence="2" id="KW-0813">Transport</keyword>
<dbReference type="PANTHER" id="PTHR36838:SF3">
    <property type="entry name" value="TRANSPORTER AUXIN EFFLUX CARRIER EC FAMILY"/>
    <property type="match status" value="1"/>
</dbReference>
<evidence type="ECO:0000256" key="3">
    <source>
        <dbReference type="ARBA" id="ARBA00022475"/>
    </source>
</evidence>
<feature type="transmembrane region" description="Helical" evidence="7">
    <location>
        <begin position="95"/>
        <end position="115"/>
    </location>
</feature>
<name>A0A2N6SMD8_9LACT</name>
<keyword evidence="3" id="KW-1003">Cell membrane</keyword>
<evidence type="ECO:0000256" key="6">
    <source>
        <dbReference type="ARBA" id="ARBA00023136"/>
    </source>
</evidence>
<reference evidence="8 9" key="1">
    <citation type="submission" date="2017-09" db="EMBL/GenBank/DDBJ databases">
        <title>Bacterial strain isolated from the female urinary microbiota.</title>
        <authorList>
            <person name="Thomas-White K."/>
            <person name="Kumar N."/>
            <person name="Forster S."/>
            <person name="Putonti C."/>
            <person name="Lawley T."/>
            <person name="Wolfe A.J."/>
        </authorList>
    </citation>
    <scope>NUCLEOTIDE SEQUENCE [LARGE SCALE GENOMIC DNA]</scope>
    <source>
        <strain evidence="8 9">UMB0852</strain>
    </source>
</reference>
<evidence type="ECO:0000313" key="9">
    <source>
        <dbReference type="Proteomes" id="UP000235682"/>
    </source>
</evidence>
<organism evidence="8 9">
    <name type="scientific">Dolosicoccus paucivorans</name>
    <dbReference type="NCBI Taxonomy" id="84521"/>
    <lineage>
        <taxon>Bacteria</taxon>
        <taxon>Bacillati</taxon>
        <taxon>Bacillota</taxon>
        <taxon>Bacilli</taxon>
        <taxon>Lactobacillales</taxon>
        <taxon>Aerococcaceae</taxon>
        <taxon>Dolosicoccus</taxon>
    </lineage>
</organism>
<feature type="transmembrane region" description="Helical" evidence="7">
    <location>
        <begin position="34"/>
        <end position="55"/>
    </location>
</feature>
<dbReference type="EMBL" id="PNHE01000020">
    <property type="protein sequence ID" value="PMC58226.1"/>
    <property type="molecule type" value="Genomic_DNA"/>
</dbReference>
<comment type="subcellular location">
    <subcellularLocation>
        <location evidence="1">Membrane</location>
        <topology evidence="1">Multi-pass membrane protein</topology>
    </subcellularLocation>
</comment>
<proteinExistence type="predicted"/>
<dbReference type="OrthoDB" id="3238334at2"/>
<feature type="transmembrane region" description="Helical" evidence="7">
    <location>
        <begin position="226"/>
        <end position="244"/>
    </location>
</feature>
<evidence type="ECO:0000256" key="5">
    <source>
        <dbReference type="ARBA" id="ARBA00022989"/>
    </source>
</evidence>
<keyword evidence="5 7" id="KW-1133">Transmembrane helix</keyword>
<protein>
    <submittedName>
        <fullName evidence="8">Uncharacterized protein</fullName>
    </submittedName>
</protein>
<evidence type="ECO:0000256" key="4">
    <source>
        <dbReference type="ARBA" id="ARBA00022692"/>
    </source>
</evidence>
<dbReference type="STRING" id="84521.SAMN04487994_101124"/>
<dbReference type="AlphaFoldDB" id="A0A2N6SMD8"/>
<feature type="transmembrane region" description="Helical" evidence="7">
    <location>
        <begin position="193"/>
        <end position="214"/>
    </location>
</feature>
<accession>A0A2N6SMD8</accession>
<feature type="transmembrane region" description="Helical" evidence="7">
    <location>
        <begin position="250"/>
        <end position="268"/>
    </location>
</feature>
<feature type="transmembrane region" description="Helical" evidence="7">
    <location>
        <begin position="280"/>
        <end position="302"/>
    </location>
</feature>
<feature type="transmembrane region" description="Helical" evidence="7">
    <location>
        <begin position="161"/>
        <end position="181"/>
    </location>
</feature>
<keyword evidence="6 7" id="KW-0472">Membrane</keyword>
<keyword evidence="9" id="KW-1185">Reference proteome</keyword>
<dbReference type="RefSeq" id="WP_102227551.1">
    <property type="nucleotide sequence ID" value="NZ_PNFY01000008.1"/>
</dbReference>